<evidence type="ECO:0000313" key="2">
    <source>
        <dbReference type="Proteomes" id="UP000515472"/>
    </source>
</evidence>
<dbReference type="SUPFAM" id="SSF53474">
    <property type="entry name" value="alpha/beta-Hydrolases"/>
    <property type="match status" value="1"/>
</dbReference>
<name>A0A6S6M2M2_9BACT</name>
<organism evidence="1 2">
    <name type="scientific">Citrifermentans bremense</name>
    <dbReference type="NCBI Taxonomy" id="60035"/>
    <lineage>
        <taxon>Bacteria</taxon>
        <taxon>Pseudomonadati</taxon>
        <taxon>Thermodesulfobacteriota</taxon>
        <taxon>Desulfuromonadia</taxon>
        <taxon>Geobacterales</taxon>
        <taxon>Geobacteraceae</taxon>
        <taxon>Citrifermentans</taxon>
    </lineage>
</organism>
<sequence length="284" mass="31939">MKKEKILEVVGDGGGISLYGWKTRQGKWRFQLSTDESTIKSMLSQEDAAGVQHTSSSPAVSGWQGALRLLSRYPWRQLYPLYVHPGFADVVWNEVEADNEVSWNREDWLGLCLKRNDDRSHTVCFSHGKESGPWGTKISAMAKVAAGIGFHVVSIDYCNEFDPMERVKRHLCEFKPSNGLNVLVGSSMGGYVATVSSSHYKVDGLFLMAPAFWIPGYPEQFPSPHARRTSIVHGLHDEIVPCRNSVEFALKHQAELHLLEDDHQLSKSIPIICELFRAFLESLH</sequence>
<dbReference type="Gene3D" id="3.40.50.1820">
    <property type="entry name" value="alpha/beta hydrolase"/>
    <property type="match status" value="1"/>
</dbReference>
<dbReference type="KEGG" id="gbn:GEOBRER4_26680"/>
<dbReference type="InterPro" id="IPR029058">
    <property type="entry name" value="AB_hydrolase_fold"/>
</dbReference>
<dbReference type="Proteomes" id="UP000515472">
    <property type="component" value="Chromosome"/>
</dbReference>
<proteinExistence type="predicted"/>
<reference evidence="1 2" key="1">
    <citation type="submission" date="2020-06" db="EMBL/GenBank/DDBJ databases">
        <title>Interaction of electrochemicaly active bacteria, Geobacter bremensis R4 on different carbon anode.</title>
        <authorList>
            <person name="Meng L."/>
            <person name="Yoshida N."/>
        </authorList>
    </citation>
    <scope>NUCLEOTIDE SEQUENCE [LARGE SCALE GENOMIC DNA]</scope>
    <source>
        <strain evidence="1 2">R4</strain>
    </source>
</reference>
<dbReference type="RefSeq" id="WP_226377787.1">
    <property type="nucleotide sequence ID" value="NZ_AP023213.1"/>
</dbReference>
<dbReference type="AlphaFoldDB" id="A0A6S6M2M2"/>
<keyword evidence="2" id="KW-1185">Reference proteome</keyword>
<accession>A0A6S6M2M2</accession>
<protein>
    <submittedName>
        <fullName evidence="1">Uncharacterized protein</fullName>
    </submittedName>
</protein>
<evidence type="ECO:0000313" key="1">
    <source>
        <dbReference type="EMBL" id="BCG47918.1"/>
    </source>
</evidence>
<gene>
    <name evidence="1" type="ORF">GEOBRER4_n2769</name>
</gene>
<dbReference type="EMBL" id="AP023213">
    <property type="protein sequence ID" value="BCG47918.1"/>
    <property type="molecule type" value="Genomic_DNA"/>
</dbReference>